<sequence>MPTATEKPVKKNQQEFEDPIKQVLTAVDRKVSNLEKKKAKLEGLKQKLAHGDRLEPPQREAIARYDQVIHNLEFAQELQKQFETISSEVERLQKKRLKKERMEKRVMEMRRVQELIELQSLLDSLGSENVRSDLQTGKHGAIVLTEENLKQLDEFYQLICPSREGTGNYREQTMAASVHLVNLLDSSHKEIVGSTYKQIKDLLTLLNNCGYFERSNPAAEETPEIEQEKEVEEEEESSVASAEKDEQEVESAALDFTEPVEAKLPAPIVESLPEQVPVPVNQDIDNIYDKQPISEPKERPVQDIVTQGNFNFLQDSMLEFDSPHSDPAIVAVQLPNQPMTRPNILQNDSQQSAYQAYSDQSTYDDDGYIGQSEQSWANSSAYVADESLYQDEMMGNQGSSYPSESIDQNQGDDDNNHKKFTMNAKAPVFTSMYNQGENSDSRNNSNQSYQGNHGNDYRSGNRGYNRDNNYRGRNGRSGTDSANQNGYSRGRGGRGVYT</sequence>
<dbReference type="GO" id="GO:0017148">
    <property type="term" value="P:negative regulation of translation"/>
    <property type="evidence" value="ECO:0007669"/>
    <property type="project" value="UniProtKB-KW"/>
</dbReference>
<keyword evidence="12" id="KW-1185">Reference proteome</keyword>
<feature type="compositionally biased region" description="Acidic residues" evidence="8">
    <location>
        <begin position="221"/>
        <end position="237"/>
    </location>
</feature>
<evidence type="ECO:0000256" key="8">
    <source>
        <dbReference type="SAM" id="MobiDB-lite"/>
    </source>
</evidence>
<feature type="region of interest" description="Disordered" evidence="8">
    <location>
        <begin position="433"/>
        <end position="498"/>
    </location>
</feature>
<feature type="compositionally biased region" description="Gly residues" evidence="8">
    <location>
        <begin position="489"/>
        <end position="498"/>
    </location>
</feature>
<dbReference type="Pfam" id="PF12287">
    <property type="entry name" value="Caprin-1_C"/>
    <property type="match status" value="1"/>
</dbReference>
<feature type="region of interest" description="Disordered" evidence="8">
    <location>
        <begin position="215"/>
        <end position="251"/>
    </location>
</feature>
<evidence type="ECO:0000259" key="10">
    <source>
        <dbReference type="Pfam" id="PF18293"/>
    </source>
</evidence>
<dbReference type="AlphaFoldDB" id="A0AAN8KCY4"/>
<feature type="compositionally biased region" description="Low complexity" evidence="8">
    <location>
        <begin position="348"/>
        <end position="361"/>
    </location>
</feature>
<gene>
    <name evidence="11" type="ORF">SNE40_002802</name>
</gene>
<accession>A0AAN8KCY4</accession>
<evidence type="ECO:0008006" key="13">
    <source>
        <dbReference type="Google" id="ProtNLM"/>
    </source>
</evidence>
<evidence type="ECO:0000313" key="11">
    <source>
        <dbReference type="EMBL" id="KAK6191054.1"/>
    </source>
</evidence>
<keyword evidence="5" id="KW-0694">RNA-binding</keyword>
<evidence type="ECO:0000256" key="5">
    <source>
        <dbReference type="ARBA" id="ARBA00022884"/>
    </source>
</evidence>
<dbReference type="InterPro" id="IPR028816">
    <property type="entry name" value="Caprin"/>
</dbReference>
<comment type="subcellular location">
    <subcellularLocation>
        <location evidence="1">Cytoplasm</location>
    </subcellularLocation>
</comment>
<evidence type="ECO:0000256" key="7">
    <source>
        <dbReference type="SAM" id="Coils"/>
    </source>
</evidence>
<reference evidence="11 12" key="1">
    <citation type="submission" date="2024-01" db="EMBL/GenBank/DDBJ databases">
        <title>The genome of the rayed Mediterranean limpet Patella caerulea (Linnaeus, 1758).</title>
        <authorList>
            <person name="Anh-Thu Weber A."/>
            <person name="Halstead-Nussloch G."/>
        </authorList>
    </citation>
    <scope>NUCLEOTIDE SEQUENCE [LARGE SCALE GENOMIC DNA]</scope>
    <source>
        <strain evidence="11">AATW-2023a</strain>
        <tissue evidence="11">Whole specimen</tissue>
    </source>
</reference>
<evidence type="ECO:0000256" key="3">
    <source>
        <dbReference type="ARBA" id="ARBA00022490"/>
    </source>
</evidence>
<protein>
    <recommendedName>
        <fullName evidence="13">Caprin-1 dimerization domain-containing protein</fullName>
    </recommendedName>
</protein>
<dbReference type="GO" id="GO:0030154">
    <property type="term" value="P:cell differentiation"/>
    <property type="evidence" value="ECO:0007669"/>
    <property type="project" value="UniProtKB-KW"/>
</dbReference>
<dbReference type="GO" id="GO:0003723">
    <property type="term" value="F:RNA binding"/>
    <property type="evidence" value="ECO:0007669"/>
    <property type="project" value="UniProtKB-KW"/>
</dbReference>
<organism evidence="11 12">
    <name type="scientific">Patella caerulea</name>
    <name type="common">Rayed Mediterranean limpet</name>
    <dbReference type="NCBI Taxonomy" id="87958"/>
    <lineage>
        <taxon>Eukaryota</taxon>
        <taxon>Metazoa</taxon>
        <taxon>Spiralia</taxon>
        <taxon>Lophotrochozoa</taxon>
        <taxon>Mollusca</taxon>
        <taxon>Gastropoda</taxon>
        <taxon>Patellogastropoda</taxon>
        <taxon>Patelloidea</taxon>
        <taxon>Patellidae</taxon>
        <taxon>Patella</taxon>
    </lineage>
</organism>
<dbReference type="InterPro" id="IPR041637">
    <property type="entry name" value="Caprin-1_dimer"/>
</dbReference>
<dbReference type="EMBL" id="JAZGQO010000002">
    <property type="protein sequence ID" value="KAK6191054.1"/>
    <property type="molecule type" value="Genomic_DNA"/>
</dbReference>
<dbReference type="Pfam" id="PF18293">
    <property type="entry name" value="Caprin-1_dimer"/>
    <property type="match status" value="1"/>
</dbReference>
<evidence type="ECO:0000256" key="4">
    <source>
        <dbReference type="ARBA" id="ARBA00022782"/>
    </source>
</evidence>
<keyword evidence="6" id="KW-0652">Protein synthesis inhibitor</keyword>
<feature type="region of interest" description="Disordered" evidence="8">
    <location>
        <begin position="339"/>
        <end position="371"/>
    </location>
</feature>
<dbReference type="PANTHER" id="PTHR22922:SF19">
    <property type="entry name" value="CAPRIN HOMOLOG"/>
    <property type="match status" value="1"/>
</dbReference>
<feature type="compositionally biased region" description="Polar residues" evidence="8">
    <location>
        <begin position="433"/>
        <end position="453"/>
    </location>
</feature>
<keyword evidence="7" id="KW-0175">Coiled coil</keyword>
<dbReference type="InterPro" id="IPR022070">
    <property type="entry name" value="Caprin-1_C"/>
</dbReference>
<feature type="region of interest" description="Disordered" evidence="8">
    <location>
        <begin position="393"/>
        <end position="419"/>
    </location>
</feature>
<evidence type="ECO:0000313" key="12">
    <source>
        <dbReference type="Proteomes" id="UP001347796"/>
    </source>
</evidence>
<evidence type="ECO:0000256" key="6">
    <source>
        <dbReference type="ARBA" id="ARBA00023193"/>
    </source>
</evidence>
<dbReference type="PANTHER" id="PTHR22922">
    <property type="entry name" value="GPI-ANCHORED PROTEIN P137"/>
    <property type="match status" value="1"/>
</dbReference>
<comment type="similarity">
    <text evidence="2">Belongs to the caprin family.</text>
</comment>
<name>A0AAN8KCY4_PATCE</name>
<keyword evidence="3" id="KW-0963">Cytoplasm</keyword>
<feature type="domain" description="Cytoplasmic activation/proliferation-associated protein-1 C term" evidence="9">
    <location>
        <begin position="301"/>
        <end position="430"/>
    </location>
</feature>
<feature type="coiled-coil region" evidence="7">
    <location>
        <begin position="75"/>
        <end position="112"/>
    </location>
</feature>
<evidence type="ECO:0000259" key="9">
    <source>
        <dbReference type="Pfam" id="PF12287"/>
    </source>
</evidence>
<dbReference type="GO" id="GO:0005737">
    <property type="term" value="C:cytoplasm"/>
    <property type="evidence" value="ECO:0007669"/>
    <property type="project" value="UniProtKB-SubCell"/>
</dbReference>
<evidence type="ECO:0000256" key="1">
    <source>
        <dbReference type="ARBA" id="ARBA00004496"/>
    </source>
</evidence>
<comment type="caution">
    <text evidence="11">The sequence shown here is derived from an EMBL/GenBank/DDBJ whole genome shotgun (WGS) entry which is preliminary data.</text>
</comment>
<feature type="domain" description="Caprin-1 dimerization" evidence="10">
    <location>
        <begin position="98"/>
        <end position="213"/>
    </location>
</feature>
<proteinExistence type="inferred from homology"/>
<keyword evidence="4" id="KW-0221">Differentiation</keyword>
<dbReference type="Proteomes" id="UP001347796">
    <property type="component" value="Unassembled WGS sequence"/>
</dbReference>
<evidence type="ECO:0000256" key="2">
    <source>
        <dbReference type="ARBA" id="ARBA00007950"/>
    </source>
</evidence>
<feature type="compositionally biased region" description="Polar residues" evidence="8">
    <location>
        <begin position="396"/>
        <end position="409"/>
    </location>
</feature>